<reference evidence="1 2" key="1">
    <citation type="submission" date="2017-02" db="EMBL/GenBank/DDBJ databases">
        <title>Chromobacterium haemolyticum H5244.</title>
        <authorList>
            <person name="Gulvik C.A."/>
        </authorList>
    </citation>
    <scope>NUCLEOTIDE SEQUENCE [LARGE SCALE GENOMIC DNA]</scope>
    <source>
        <strain evidence="1 2">H5244</strain>
    </source>
</reference>
<accession>A0A1W0CBL4</accession>
<dbReference type="Proteomes" id="UP000192721">
    <property type="component" value="Unassembled WGS sequence"/>
</dbReference>
<evidence type="ECO:0000313" key="2">
    <source>
        <dbReference type="Proteomes" id="UP000192721"/>
    </source>
</evidence>
<protein>
    <submittedName>
        <fullName evidence="1">Uncharacterized protein</fullName>
    </submittedName>
</protein>
<dbReference type="AlphaFoldDB" id="A0A1W0CBL4"/>
<sequence>MRIAAINAKNQASPVRGIRYIIYNNRIDVQCNNAIRGTAKLPAGDNKIAYPRILAWPQAFRQKSPLFFNRIHQYAI</sequence>
<dbReference type="EMBL" id="MUKV01000050">
    <property type="protein sequence ID" value="OQS32128.1"/>
    <property type="molecule type" value="Genomic_DNA"/>
</dbReference>
<evidence type="ECO:0000313" key="1">
    <source>
        <dbReference type="EMBL" id="OQS32128.1"/>
    </source>
</evidence>
<organism evidence="1 2">
    <name type="scientific">Chromobacterium haemolyticum</name>
    <dbReference type="NCBI Taxonomy" id="394935"/>
    <lineage>
        <taxon>Bacteria</taxon>
        <taxon>Pseudomonadati</taxon>
        <taxon>Pseudomonadota</taxon>
        <taxon>Betaproteobacteria</taxon>
        <taxon>Neisseriales</taxon>
        <taxon>Chromobacteriaceae</taxon>
        <taxon>Chromobacterium</taxon>
    </lineage>
</organism>
<comment type="caution">
    <text evidence="1">The sequence shown here is derived from an EMBL/GenBank/DDBJ whole genome shotgun (WGS) entry which is preliminary data.</text>
</comment>
<proteinExistence type="predicted"/>
<gene>
    <name evidence="1" type="ORF">B0T45_22190</name>
</gene>
<name>A0A1W0CBL4_9NEIS</name>